<keyword evidence="3" id="KW-0805">Transcription regulation</keyword>
<dbReference type="Gene3D" id="3.40.50.2300">
    <property type="match status" value="1"/>
</dbReference>
<dbReference type="InterPro" id="IPR039420">
    <property type="entry name" value="WalR-like"/>
</dbReference>
<sequence>MNILPGAASASILLVEDDPGIGRFVSRGLAAEGYAVDWRRGGNGVATALASEGYAAAVLDLGLPDMDGLDLCRTLRRDGIDVPVLMLTARASLDDRLDGFRVGADDYLPKPFAFEELVARLKVLVRRGQGGRRLLAVGTLALDLDRRRATIGATEVMASPREFDLLAFLAERAGQVVARTALLDGVWGQEADRTENNVDVYIGYLRRRIAGIDGAPTIATVRGQGFRLT</sequence>
<feature type="modified residue" description="4-aspartylphosphate" evidence="6">
    <location>
        <position position="60"/>
    </location>
</feature>
<evidence type="ECO:0000256" key="3">
    <source>
        <dbReference type="ARBA" id="ARBA00023015"/>
    </source>
</evidence>
<dbReference type="SMART" id="SM00862">
    <property type="entry name" value="Trans_reg_C"/>
    <property type="match status" value="1"/>
</dbReference>
<dbReference type="InterPro" id="IPR001789">
    <property type="entry name" value="Sig_transdc_resp-reg_receiver"/>
</dbReference>
<evidence type="ECO:0000256" key="7">
    <source>
        <dbReference type="PROSITE-ProRule" id="PRU01091"/>
    </source>
</evidence>
<dbReference type="GO" id="GO:0000156">
    <property type="term" value="F:phosphorelay response regulator activity"/>
    <property type="evidence" value="ECO:0007669"/>
    <property type="project" value="TreeGrafter"/>
</dbReference>
<dbReference type="SUPFAM" id="SSF52172">
    <property type="entry name" value="CheY-like"/>
    <property type="match status" value="1"/>
</dbReference>
<dbReference type="RefSeq" id="WP_202094093.1">
    <property type="nucleotide sequence ID" value="NZ_CP061035.1"/>
</dbReference>
<dbReference type="InterPro" id="IPR011006">
    <property type="entry name" value="CheY-like_superfamily"/>
</dbReference>
<evidence type="ECO:0000256" key="1">
    <source>
        <dbReference type="ARBA" id="ARBA00022553"/>
    </source>
</evidence>
<dbReference type="PANTHER" id="PTHR48111:SF37">
    <property type="entry name" value="RESPONSE REGULATOR PROTEIN CARR"/>
    <property type="match status" value="1"/>
</dbReference>
<dbReference type="InterPro" id="IPR001867">
    <property type="entry name" value="OmpR/PhoB-type_DNA-bd"/>
</dbReference>
<evidence type="ECO:0000259" key="9">
    <source>
        <dbReference type="PROSITE" id="PS51755"/>
    </source>
</evidence>
<evidence type="ECO:0000259" key="8">
    <source>
        <dbReference type="PROSITE" id="PS50110"/>
    </source>
</evidence>
<dbReference type="GO" id="GO:0032993">
    <property type="term" value="C:protein-DNA complex"/>
    <property type="evidence" value="ECO:0007669"/>
    <property type="project" value="TreeGrafter"/>
</dbReference>
<evidence type="ECO:0000256" key="6">
    <source>
        <dbReference type="PROSITE-ProRule" id="PRU00169"/>
    </source>
</evidence>
<organism evidence="10 11">
    <name type="scientific">Sphingomonas aliaeris</name>
    <dbReference type="NCBI Taxonomy" id="2759526"/>
    <lineage>
        <taxon>Bacteria</taxon>
        <taxon>Pseudomonadati</taxon>
        <taxon>Pseudomonadota</taxon>
        <taxon>Alphaproteobacteria</taxon>
        <taxon>Sphingomonadales</taxon>
        <taxon>Sphingomonadaceae</taxon>
        <taxon>Sphingomonas</taxon>
    </lineage>
</organism>
<dbReference type="InterPro" id="IPR016032">
    <property type="entry name" value="Sig_transdc_resp-reg_C-effctor"/>
</dbReference>
<protein>
    <submittedName>
        <fullName evidence="10">Response regulator transcription factor</fullName>
    </submittedName>
</protein>
<evidence type="ECO:0000313" key="11">
    <source>
        <dbReference type="Proteomes" id="UP000595894"/>
    </source>
</evidence>
<dbReference type="Pfam" id="PF00072">
    <property type="entry name" value="Response_reg"/>
    <property type="match status" value="1"/>
</dbReference>
<dbReference type="SMART" id="SM00448">
    <property type="entry name" value="REC"/>
    <property type="match status" value="1"/>
</dbReference>
<dbReference type="GO" id="GO:0006355">
    <property type="term" value="P:regulation of DNA-templated transcription"/>
    <property type="evidence" value="ECO:0007669"/>
    <property type="project" value="InterPro"/>
</dbReference>
<dbReference type="Gene3D" id="1.10.10.10">
    <property type="entry name" value="Winged helix-like DNA-binding domain superfamily/Winged helix DNA-binding domain"/>
    <property type="match status" value="1"/>
</dbReference>
<name>A0A974S4K4_9SPHN</name>
<evidence type="ECO:0000313" key="10">
    <source>
        <dbReference type="EMBL" id="QQV77544.1"/>
    </source>
</evidence>
<keyword evidence="5" id="KW-0804">Transcription</keyword>
<proteinExistence type="predicted"/>
<dbReference type="KEGG" id="sari:H5J25_01675"/>
<evidence type="ECO:0000256" key="2">
    <source>
        <dbReference type="ARBA" id="ARBA00023012"/>
    </source>
</evidence>
<dbReference type="Proteomes" id="UP000595894">
    <property type="component" value="Chromosome"/>
</dbReference>
<dbReference type="PROSITE" id="PS50110">
    <property type="entry name" value="RESPONSE_REGULATORY"/>
    <property type="match status" value="1"/>
</dbReference>
<keyword evidence="4 7" id="KW-0238">DNA-binding</keyword>
<dbReference type="FunFam" id="3.40.50.2300:FF:000002">
    <property type="entry name" value="DNA-binding response regulator PhoP"/>
    <property type="match status" value="1"/>
</dbReference>
<dbReference type="CDD" id="cd17624">
    <property type="entry name" value="REC_OmpR_PmrA-like"/>
    <property type="match status" value="1"/>
</dbReference>
<dbReference type="SUPFAM" id="SSF46894">
    <property type="entry name" value="C-terminal effector domain of the bipartite response regulators"/>
    <property type="match status" value="1"/>
</dbReference>
<reference evidence="11" key="1">
    <citation type="submission" date="2020-09" db="EMBL/GenBank/DDBJ databases">
        <title>Sphingomonas sp., a new species isolated from pork steak.</title>
        <authorList>
            <person name="Heidler von Heilborn D."/>
        </authorList>
    </citation>
    <scope>NUCLEOTIDE SEQUENCE [LARGE SCALE GENOMIC DNA]</scope>
</reference>
<dbReference type="Gene3D" id="6.10.250.690">
    <property type="match status" value="1"/>
</dbReference>
<feature type="domain" description="Response regulatory" evidence="8">
    <location>
        <begin position="11"/>
        <end position="125"/>
    </location>
</feature>
<keyword evidence="2" id="KW-0902">Two-component regulatory system</keyword>
<gene>
    <name evidence="10" type="ORF">H5J25_01675</name>
</gene>
<evidence type="ECO:0000256" key="4">
    <source>
        <dbReference type="ARBA" id="ARBA00023125"/>
    </source>
</evidence>
<keyword evidence="1 6" id="KW-0597">Phosphoprotein</keyword>
<dbReference type="CDD" id="cd00383">
    <property type="entry name" value="trans_reg_C"/>
    <property type="match status" value="1"/>
</dbReference>
<evidence type="ECO:0000256" key="5">
    <source>
        <dbReference type="ARBA" id="ARBA00023163"/>
    </source>
</evidence>
<dbReference type="Pfam" id="PF00486">
    <property type="entry name" value="Trans_reg_C"/>
    <property type="match status" value="1"/>
</dbReference>
<keyword evidence="11" id="KW-1185">Reference proteome</keyword>
<dbReference type="InterPro" id="IPR036388">
    <property type="entry name" value="WH-like_DNA-bd_sf"/>
</dbReference>
<accession>A0A974S4K4</accession>
<dbReference type="GO" id="GO:0000976">
    <property type="term" value="F:transcription cis-regulatory region binding"/>
    <property type="evidence" value="ECO:0007669"/>
    <property type="project" value="TreeGrafter"/>
</dbReference>
<dbReference type="PROSITE" id="PS51755">
    <property type="entry name" value="OMPR_PHOB"/>
    <property type="match status" value="1"/>
</dbReference>
<dbReference type="GO" id="GO:0005829">
    <property type="term" value="C:cytosol"/>
    <property type="evidence" value="ECO:0007669"/>
    <property type="project" value="TreeGrafter"/>
</dbReference>
<dbReference type="AlphaFoldDB" id="A0A974S4K4"/>
<dbReference type="EMBL" id="CP061035">
    <property type="protein sequence ID" value="QQV77544.1"/>
    <property type="molecule type" value="Genomic_DNA"/>
</dbReference>
<dbReference type="PANTHER" id="PTHR48111">
    <property type="entry name" value="REGULATOR OF RPOS"/>
    <property type="match status" value="1"/>
</dbReference>
<feature type="domain" description="OmpR/PhoB-type" evidence="9">
    <location>
        <begin position="132"/>
        <end position="229"/>
    </location>
</feature>
<feature type="DNA-binding region" description="OmpR/PhoB-type" evidence="7">
    <location>
        <begin position="132"/>
        <end position="229"/>
    </location>
</feature>